<gene>
    <name evidence="2" type="ORF">GCM10020366_03600</name>
</gene>
<dbReference type="EMBL" id="BAAAYK010000007">
    <property type="protein sequence ID" value="GAA3352759.1"/>
    <property type="molecule type" value="Genomic_DNA"/>
</dbReference>
<organism evidence="2 3">
    <name type="scientific">Saccharopolyspora gregorii</name>
    <dbReference type="NCBI Taxonomy" id="33914"/>
    <lineage>
        <taxon>Bacteria</taxon>
        <taxon>Bacillati</taxon>
        <taxon>Actinomycetota</taxon>
        <taxon>Actinomycetes</taxon>
        <taxon>Pseudonocardiales</taxon>
        <taxon>Pseudonocardiaceae</taxon>
        <taxon>Saccharopolyspora</taxon>
    </lineage>
</organism>
<feature type="region of interest" description="Disordered" evidence="1">
    <location>
        <begin position="1"/>
        <end position="57"/>
    </location>
</feature>
<accession>A0ABP6RGL2</accession>
<reference evidence="3" key="1">
    <citation type="journal article" date="2019" name="Int. J. Syst. Evol. Microbiol.">
        <title>The Global Catalogue of Microorganisms (GCM) 10K type strain sequencing project: providing services to taxonomists for standard genome sequencing and annotation.</title>
        <authorList>
            <consortium name="The Broad Institute Genomics Platform"/>
            <consortium name="The Broad Institute Genome Sequencing Center for Infectious Disease"/>
            <person name="Wu L."/>
            <person name="Ma J."/>
        </authorList>
    </citation>
    <scope>NUCLEOTIDE SEQUENCE [LARGE SCALE GENOMIC DNA]</scope>
    <source>
        <strain evidence="3">JCM 9687</strain>
    </source>
</reference>
<feature type="compositionally biased region" description="Polar residues" evidence="1">
    <location>
        <begin position="33"/>
        <end position="57"/>
    </location>
</feature>
<comment type="caution">
    <text evidence="2">The sequence shown here is derived from an EMBL/GenBank/DDBJ whole genome shotgun (WGS) entry which is preliminary data.</text>
</comment>
<protein>
    <submittedName>
        <fullName evidence="2">Uncharacterized protein</fullName>
    </submittedName>
</protein>
<evidence type="ECO:0000256" key="1">
    <source>
        <dbReference type="SAM" id="MobiDB-lite"/>
    </source>
</evidence>
<proteinExistence type="predicted"/>
<evidence type="ECO:0000313" key="2">
    <source>
        <dbReference type="EMBL" id="GAA3352759.1"/>
    </source>
</evidence>
<evidence type="ECO:0000313" key="3">
    <source>
        <dbReference type="Proteomes" id="UP001500483"/>
    </source>
</evidence>
<name>A0ABP6RGL2_9PSEU</name>
<keyword evidence="3" id="KW-1185">Reference proteome</keyword>
<dbReference type="Proteomes" id="UP001500483">
    <property type="component" value="Unassembled WGS sequence"/>
</dbReference>
<sequence length="57" mass="5777">MQKLWGPSDVADYLGVPSAPSTNGAPEAPDPQENASANTSGTDPKTSKPGTTHSPRG</sequence>